<dbReference type="InterPro" id="IPR016153">
    <property type="entry name" value="Heat_shock_Hsp33_N"/>
</dbReference>
<dbReference type="Proteomes" id="UP000001203">
    <property type="component" value="Chromosome circular"/>
</dbReference>
<dbReference type="eggNOG" id="COG1281">
    <property type="taxonomic scope" value="Bacteria"/>
</dbReference>
<protein>
    <recommendedName>
        <fullName evidence="6">33 kDa chaperonin</fullName>
    </recommendedName>
    <alternativeName>
        <fullName evidence="6">Heat shock protein 33 homolog</fullName>
        <shortName evidence="6">HSP33</shortName>
    </alternativeName>
</protein>
<dbReference type="PIRSF" id="PIRSF005261">
    <property type="entry name" value="Heat_shock_Hsp33"/>
    <property type="match status" value="1"/>
</dbReference>
<name>B1WQX7_CROS5</name>
<evidence type="ECO:0000256" key="1">
    <source>
        <dbReference type="ARBA" id="ARBA00022490"/>
    </source>
</evidence>
<comment type="subcellular location">
    <subcellularLocation>
        <location evidence="6">Cytoplasm</location>
    </subcellularLocation>
</comment>
<proteinExistence type="inferred from homology"/>
<dbReference type="GO" id="GO:0042026">
    <property type="term" value="P:protein refolding"/>
    <property type="evidence" value="ECO:0007669"/>
    <property type="project" value="TreeGrafter"/>
</dbReference>
<organism evidence="7 8">
    <name type="scientific">Crocosphaera subtropica (strain ATCC 51142 / BH68)</name>
    <name type="common">Cyanothece sp. (strain ATCC 51142)</name>
    <dbReference type="NCBI Taxonomy" id="43989"/>
    <lineage>
        <taxon>Bacteria</taxon>
        <taxon>Bacillati</taxon>
        <taxon>Cyanobacteriota</taxon>
        <taxon>Cyanophyceae</taxon>
        <taxon>Oscillatoriophycideae</taxon>
        <taxon>Chroococcales</taxon>
        <taxon>Aphanothecaceae</taxon>
        <taxon>Crocosphaera</taxon>
        <taxon>Crocosphaera subtropica</taxon>
    </lineage>
</organism>
<evidence type="ECO:0000256" key="2">
    <source>
        <dbReference type="ARBA" id="ARBA00022833"/>
    </source>
</evidence>
<keyword evidence="1 6" id="KW-0963">Cytoplasm</keyword>
<comment type="PTM">
    <text evidence="6">Under oxidizing conditions two disulfide bonds are formed involving the reactive cysteines. Under reducing conditions zinc is bound to the reactive cysteines and the protein is inactive.</text>
</comment>
<evidence type="ECO:0000313" key="8">
    <source>
        <dbReference type="Proteomes" id="UP000001203"/>
    </source>
</evidence>
<dbReference type="InterPro" id="IPR016154">
    <property type="entry name" value="Heat_shock_Hsp33_C"/>
</dbReference>
<dbReference type="STRING" id="43989.cce_4081"/>
<dbReference type="AlphaFoldDB" id="B1WQX7"/>
<accession>B1WQX7</accession>
<evidence type="ECO:0000313" key="7">
    <source>
        <dbReference type="EMBL" id="ACB53429.1"/>
    </source>
</evidence>
<dbReference type="InterPro" id="IPR000397">
    <property type="entry name" value="Heat_shock_Hsp33"/>
</dbReference>
<comment type="similarity">
    <text evidence="6">Belongs to the HSP33 family.</text>
</comment>
<comment type="function">
    <text evidence="6">Redox regulated molecular chaperone. Protects both thermally unfolding and oxidatively damaged proteins from irreversible aggregation. Plays an important role in the bacterial defense system toward oxidative stress.</text>
</comment>
<dbReference type="GO" id="GO:0044183">
    <property type="term" value="F:protein folding chaperone"/>
    <property type="evidence" value="ECO:0007669"/>
    <property type="project" value="TreeGrafter"/>
</dbReference>
<dbReference type="PANTHER" id="PTHR30111:SF1">
    <property type="entry name" value="33 KDA CHAPERONIN"/>
    <property type="match status" value="1"/>
</dbReference>
<evidence type="ECO:0000256" key="4">
    <source>
        <dbReference type="ARBA" id="ARBA00023186"/>
    </source>
</evidence>
<dbReference type="SUPFAM" id="SSF118352">
    <property type="entry name" value="HSP33 redox switch-like"/>
    <property type="match status" value="1"/>
</dbReference>
<gene>
    <name evidence="6" type="primary">hslO</name>
    <name evidence="7" type="ordered locus">cce_4081</name>
</gene>
<dbReference type="HOGENOM" id="CLU_054493_1_0_3"/>
<sequence>MILYSLIKIRKNISRNVRVFMADQLIRATAADGGIRAVSLISTRLTEEARQRHQLSYVATAALGRTMSAGLLLASSMKREGSRVNIRIKGNGPLGGLLVDAGLDGTVRGYVANPSIELPPNPVGKLDVGGAVGSEGFLYVVRDIGYGYPYSSTVELVSGEIGDDVTHYLVTSEQTPSALLLGVFVGAQGVTAAGGLLLQVMPKAARDEKLVATLESRLGKLSGFTPLLRAGKTLPDILEELLGDLGLVIFPEVQMLRFDCRCSFSRVLGALKLLGEAELQDMIEKDDGAEATCEFCGEVYQANSDQLAQLIEDLRTESV</sequence>
<evidence type="ECO:0000256" key="5">
    <source>
        <dbReference type="ARBA" id="ARBA00023284"/>
    </source>
</evidence>
<dbReference type="Pfam" id="PF01430">
    <property type="entry name" value="HSP33"/>
    <property type="match status" value="1"/>
</dbReference>
<reference evidence="7 8" key="1">
    <citation type="journal article" date="2008" name="Proc. Natl. Acad. Sci. U.S.A.">
        <title>The genome of Cyanothece 51142, a unicellular diazotrophic cyanobacterium important in the marine nitrogen cycle.</title>
        <authorList>
            <person name="Welsh E.A."/>
            <person name="Liberton M."/>
            <person name="Stoeckel J."/>
            <person name="Loh T."/>
            <person name="Elvitigala T."/>
            <person name="Wang C."/>
            <person name="Wollam A."/>
            <person name="Fulton R.S."/>
            <person name="Clifton S.W."/>
            <person name="Jacobs J.M."/>
            <person name="Aurora R."/>
            <person name="Ghosh B.K."/>
            <person name="Sherman L.A."/>
            <person name="Smith R.D."/>
            <person name="Wilson R.K."/>
            <person name="Pakrasi H.B."/>
        </authorList>
    </citation>
    <scope>NUCLEOTIDE SEQUENCE [LARGE SCALE GENOMIC DNA]</scope>
    <source>
        <strain evidence="8">ATCC 51142 / BH68</strain>
    </source>
</reference>
<keyword evidence="7" id="KW-0346">Stress response</keyword>
<dbReference type="KEGG" id="cyt:cce_4081"/>
<dbReference type="HAMAP" id="MF_00117">
    <property type="entry name" value="HslO"/>
    <property type="match status" value="1"/>
</dbReference>
<keyword evidence="3 6" id="KW-1015">Disulfide bond</keyword>
<dbReference type="Gene3D" id="3.55.30.10">
    <property type="entry name" value="Hsp33 domain"/>
    <property type="match status" value="1"/>
</dbReference>
<dbReference type="GO" id="GO:0005737">
    <property type="term" value="C:cytoplasm"/>
    <property type="evidence" value="ECO:0007669"/>
    <property type="project" value="UniProtKB-SubCell"/>
</dbReference>
<feature type="disulfide bond" description="Redox-active" evidence="6">
    <location>
        <begin position="260"/>
        <end position="262"/>
    </location>
</feature>
<dbReference type="CDD" id="cd00498">
    <property type="entry name" value="Hsp33"/>
    <property type="match status" value="1"/>
</dbReference>
<evidence type="ECO:0000256" key="6">
    <source>
        <dbReference type="HAMAP-Rule" id="MF_00117"/>
    </source>
</evidence>
<dbReference type="SUPFAM" id="SSF64397">
    <property type="entry name" value="Hsp33 domain"/>
    <property type="match status" value="1"/>
</dbReference>
<keyword evidence="4 6" id="KW-0143">Chaperone</keyword>
<keyword evidence="8" id="KW-1185">Reference proteome</keyword>
<keyword evidence="2 6" id="KW-0862">Zinc</keyword>
<dbReference type="NCBIfam" id="NF001033">
    <property type="entry name" value="PRK00114.1"/>
    <property type="match status" value="1"/>
</dbReference>
<dbReference type="Gene3D" id="3.90.1280.10">
    <property type="entry name" value="HSP33 redox switch-like"/>
    <property type="match status" value="1"/>
</dbReference>
<dbReference type="PANTHER" id="PTHR30111">
    <property type="entry name" value="33 KDA CHAPERONIN"/>
    <property type="match status" value="1"/>
</dbReference>
<dbReference type="EMBL" id="CP000806">
    <property type="protein sequence ID" value="ACB53429.1"/>
    <property type="molecule type" value="Genomic_DNA"/>
</dbReference>
<keyword evidence="5 6" id="KW-0676">Redox-active center</keyword>
<evidence type="ECO:0000256" key="3">
    <source>
        <dbReference type="ARBA" id="ARBA00023157"/>
    </source>
</evidence>
<feature type="disulfide bond" description="Redox-active" evidence="6">
    <location>
        <begin position="293"/>
        <end position="296"/>
    </location>
</feature>
<dbReference type="GO" id="GO:0051082">
    <property type="term" value="F:unfolded protein binding"/>
    <property type="evidence" value="ECO:0007669"/>
    <property type="project" value="UniProtKB-UniRule"/>
</dbReference>